<evidence type="ECO:0000256" key="9">
    <source>
        <dbReference type="RuleBase" id="RU004016"/>
    </source>
</evidence>
<dbReference type="STRING" id="1150469.RSPPHO_01541"/>
<protein>
    <submittedName>
        <fullName evidence="12">Serine-type D-Ala-D-Ala carboxypeptidase</fullName>
        <ecNumber evidence="12">3.4.16.4</ecNumber>
    </submittedName>
</protein>
<organism evidence="12 13">
    <name type="scientific">Pararhodospirillum photometricum DSM 122</name>
    <dbReference type="NCBI Taxonomy" id="1150469"/>
    <lineage>
        <taxon>Bacteria</taxon>
        <taxon>Pseudomonadati</taxon>
        <taxon>Pseudomonadota</taxon>
        <taxon>Alphaproteobacteria</taxon>
        <taxon>Rhodospirillales</taxon>
        <taxon>Rhodospirillaceae</taxon>
        <taxon>Pararhodospirillum</taxon>
    </lineage>
</organism>
<dbReference type="InterPro" id="IPR018044">
    <property type="entry name" value="Peptidase_S11"/>
</dbReference>
<dbReference type="EMBL" id="HE663493">
    <property type="protein sequence ID" value="CCG08167.1"/>
    <property type="molecule type" value="Genomic_DNA"/>
</dbReference>
<dbReference type="InterPro" id="IPR001967">
    <property type="entry name" value="Peptidase_S11_N"/>
</dbReference>
<keyword evidence="12" id="KW-0645">Protease</keyword>
<reference evidence="12 13" key="1">
    <citation type="submission" date="2012-02" db="EMBL/GenBank/DDBJ databases">
        <title>Shotgun genome sequence of Phaeospirillum photometricum DSM 122.</title>
        <authorList>
            <person name="Duquesne K."/>
            <person name="Sturgis J."/>
        </authorList>
    </citation>
    <scope>NUCLEOTIDE SEQUENCE [LARGE SCALE GENOMIC DNA]</scope>
    <source>
        <strain evidence="13">DSM122</strain>
    </source>
</reference>
<dbReference type="GO" id="GO:0008360">
    <property type="term" value="P:regulation of cell shape"/>
    <property type="evidence" value="ECO:0007669"/>
    <property type="project" value="UniProtKB-KW"/>
</dbReference>
<dbReference type="Gene3D" id="3.30.70.1070">
    <property type="entry name" value="Sporulation related repeat"/>
    <property type="match status" value="1"/>
</dbReference>
<evidence type="ECO:0000256" key="6">
    <source>
        <dbReference type="ARBA" id="ARBA00023316"/>
    </source>
</evidence>
<dbReference type="Pfam" id="PF05036">
    <property type="entry name" value="SPOR"/>
    <property type="match status" value="1"/>
</dbReference>
<evidence type="ECO:0000313" key="13">
    <source>
        <dbReference type="Proteomes" id="UP000033220"/>
    </source>
</evidence>
<evidence type="ECO:0000256" key="3">
    <source>
        <dbReference type="ARBA" id="ARBA00022801"/>
    </source>
</evidence>
<evidence type="ECO:0000256" key="1">
    <source>
        <dbReference type="ARBA" id="ARBA00007164"/>
    </source>
</evidence>
<feature type="region of interest" description="Disordered" evidence="10">
    <location>
        <begin position="304"/>
        <end position="388"/>
    </location>
</feature>
<evidence type="ECO:0000256" key="7">
    <source>
        <dbReference type="PIRSR" id="PIRSR618044-1"/>
    </source>
</evidence>
<accession>H6SJK2</accession>
<dbReference type="PROSITE" id="PS51724">
    <property type="entry name" value="SPOR"/>
    <property type="match status" value="1"/>
</dbReference>
<dbReference type="OrthoDB" id="9795979at2"/>
<dbReference type="InterPro" id="IPR012338">
    <property type="entry name" value="Beta-lactam/transpept-like"/>
</dbReference>
<sequence>MSYLSRPLSSIPSLSLGRLKHARRLVLAAALTLLTLLAIPEARAGYSALVVDAASGRVLYARNPDTRNYPASLTKMMTLYLLFEAIDQGKMSLSSRFPVSPRAAAQPPSKLGMGVGTTLTADQCIRALVTRSANDVAVVVAEALAGSESAFAARMTAKARALGMTNTTFRNASGLPNPGQTSSARDMVMLGLALLRHHPKYYHYFGITSFRFGERTITTHNHVLQRYPGADGLKTGYIAASGFNVVSSAVRNGNRLMAAVFGGRTALERDTHMISLLDQGFAELNRPGRAEAPVVAMVSPKRAGAVPMGSADDAPAPGTKPQKADKKAPKALKPAAKPQKTDKRPSAAEIAAAPPPPFTAPPPSAKGQQVAMVTPPAPPRSQTGPTPGSGTWGIQVGAYGSSDAASASANDARAFLKGSLKRTLTPAVLPHTAASGPVYRARVMGLSTQNEAKAACKAMSRANRSCLVVLPSGASMVPR</sequence>
<keyword evidence="4" id="KW-0133">Cell shape</keyword>
<keyword evidence="6" id="KW-0961">Cell wall biogenesis/degradation</keyword>
<dbReference type="KEGG" id="rpm:RSPPHO_01541"/>
<dbReference type="eggNOG" id="COG1686">
    <property type="taxonomic scope" value="Bacteria"/>
</dbReference>
<dbReference type="PRINTS" id="PR00725">
    <property type="entry name" value="DADACBPTASE1"/>
</dbReference>
<keyword evidence="2" id="KW-0732">Signal</keyword>
<dbReference type="SUPFAM" id="SSF56601">
    <property type="entry name" value="beta-lactamase/transpeptidase-like"/>
    <property type="match status" value="1"/>
</dbReference>
<name>H6SJK2_PARPM</name>
<dbReference type="PATRIC" id="fig|1150469.3.peg.1736"/>
<evidence type="ECO:0000256" key="2">
    <source>
        <dbReference type="ARBA" id="ARBA00022729"/>
    </source>
</evidence>
<proteinExistence type="inferred from homology"/>
<feature type="active site" description="Acyl-ester intermediate" evidence="7">
    <location>
        <position position="72"/>
    </location>
</feature>
<dbReference type="GO" id="GO:0071555">
    <property type="term" value="P:cell wall organization"/>
    <property type="evidence" value="ECO:0007669"/>
    <property type="project" value="UniProtKB-KW"/>
</dbReference>
<dbReference type="PANTHER" id="PTHR21581:SF6">
    <property type="entry name" value="TRAFFICKING PROTEIN PARTICLE COMPLEX SUBUNIT 12"/>
    <property type="match status" value="1"/>
</dbReference>
<evidence type="ECO:0000256" key="4">
    <source>
        <dbReference type="ARBA" id="ARBA00022960"/>
    </source>
</evidence>
<feature type="domain" description="SPOR" evidence="11">
    <location>
        <begin position="386"/>
        <end position="471"/>
    </location>
</feature>
<dbReference type="HOGENOM" id="CLU_027070_1_1_5"/>
<dbReference type="AlphaFoldDB" id="H6SJK2"/>
<evidence type="ECO:0000256" key="8">
    <source>
        <dbReference type="PIRSR" id="PIRSR618044-2"/>
    </source>
</evidence>
<dbReference type="GO" id="GO:0009252">
    <property type="term" value="P:peptidoglycan biosynthetic process"/>
    <property type="evidence" value="ECO:0007669"/>
    <property type="project" value="UniProtKB-KW"/>
</dbReference>
<keyword evidence="3 12" id="KW-0378">Hydrolase</keyword>
<evidence type="ECO:0000256" key="5">
    <source>
        <dbReference type="ARBA" id="ARBA00022984"/>
    </source>
</evidence>
<dbReference type="GO" id="GO:0042834">
    <property type="term" value="F:peptidoglycan binding"/>
    <property type="evidence" value="ECO:0007669"/>
    <property type="project" value="InterPro"/>
</dbReference>
<gene>
    <name evidence="12" type="ORF">RSPPHO_01541</name>
</gene>
<feature type="active site" evidence="7">
    <location>
        <position position="132"/>
    </location>
</feature>
<feature type="binding site" evidence="8">
    <location>
        <position position="234"/>
    </location>
    <ligand>
        <name>substrate</name>
    </ligand>
</feature>
<dbReference type="Pfam" id="PF00768">
    <property type="entry name" value="Peptidase_S11"/>
    <property type="match status" value="1"/>
</dbReference>
<dbReference type="InterPro" id="IPR007730">
    <property type="entry name" value="SPOR-like_dom"/>
</dbReference>
<keyword evidence="5" id="KW-0573">Peptidoglycan synthesis</keyword>
<evidence type="ECO:0000259" key="11">
    <source>
        <dbReference type="PROSITE" id="PS51724"/>
    </source>
</evidence>
<dbReference type="Gene3D" id="3.40.710.10">
    <property type="entry name" value="DD-peptidase/beta-lactamase superfamily"/>
    <property type="match status" value="1"/>
</dbReference>
<keyword evidence="13" id="KW-1185">Reference proteome</keyword>
<keyword evidence="12" id="KW-0121">Carboxypeptidase</keyword>
<feature type="compositionally biased region" description="Pro residues" evidence="10">
    <location>
        <begin position="353"/>
        <end position="364"/>
    </location>
</feature>
<comment type="similarity">
    <text evidence="1 9">Belongs to the peptidase S11 family.</text>
</comment>
<evidence type="ECO:0000256" key="10">
    <source>
        <dbReference type="SAM" id="MobiDB-lite"/>
    </source>
</evidence>
<dbReference type="GO" id="GO:0009002">
    <property type="term" value="F:serine-type D-Ala-D-Ala carboxypeptidase activity"/>
    <property type="evidence" value="ECO:0007669"/>
    <property type="project" value="UniProtKB-EC"/>
</dbReference>
<dbReference type="PANTHER" id="PTHR21581">
    <property type="entry name" value="D-ALANYL-D-ALANINE CARBOXYPEPTIDASE"/>
    <property type="match status" value="1"/>
</dbReference>
<dbReference type="EC" id="3.4.16.4" evidence="12"/>
<dbReference type="InterPro" id="IPR036680">
    <property type="entry name" value="SPOR-like_sf"/>
</dbReference>
<dbReference type="Proteomes" id="UP000033220">
    <property type="component" value="Chromosome DSM 122"/>
</dbReference>
<dbReference type="RefSeq" id="WP_014414806.1">
    <property type="nucleotide sequence ID" value="NC_017059.1"/>
</dbReference>
<feature type="active site" description="Proton acceptor" evidence="7">
    <location>
        <position position="75"/>
    </location>
</feature>
<evidence type="ECO:0000313" key="12">
    <source>
        <dbReference type="EMBL" id="CCG08167.1"/>
    </source>
</evidence>
<dbReference type="GO" id="GO:0006508">
    <property type="term" value="P:proteolysis"/>
    <property type="evidence" value="ECO:0007669"/>
    <property type="project" value="InterPro"/>
</dbReference>